<dbReference type="Gramene" id="TVU48039">
    <property type="protein sequence ID" value="TVU48039"/>
    <property type="gene ID" value="EJB05_07661"/>
</dbReference>
<sequence length="88" mass="9533">MEAADCPTVTATIKGPIQPHWGTNFNSFGRSNSNLSTKFVTALGSMETKRQLMSKLTTGLDAAIFIDRKSKSSSKNSPEEDEAGRQLP</sequence>
<evidence type="ECO:0000313" key="3">
    <source>
        <dbReference type="Proteomes" id="UP000324897"/>
    </source>
</evidence>
<reference evidence="2 3" key="1">
    <citation type="journal article" date="2019" name="Sci. Rep.">
        <title>A high-quality genome of Eragrostis curvula grass provides insights into Poaceae evolution and supports new strategies to enhance forage quality.</title>
        <authorList>
            <person name="Carballo J."/>
            <person name="Santos B.A.C.M."/>
            <person name="Zappacosta D."/>
            <person name="Garbus I."/>
            <person name="Selva J.P."/>
            <person name="Gallo C.A."/>
            <person name="Diaz A."/>
            <person name="Albertini E."/>
            <person name="Caccamo M."/>
            <person name="Echenique V."/>
        </authorList>
    </citation>
    <scope>NUCLEOTIDE SEQUENCE [LARGE SCALE GENOMIC DNA]</scope>
    <source>
        <strain evidence="3">cv. Victoria</strain>
        <tissue evidence="2">Leaf</tissue>
    </source>
</reference>
<organism evidence="2 3">
    <name type="scientific">Eragrostis curvula</name>
    <name type="common">weeping love grass</name>
    <dbReference type="NCBI Taxonomy" id="38414"/>
    <lineage>
        <taxon>Eukaryota</taxon>
        <taxon>Viridiplantae</taxon>
        <taxon>Streptophyta</taxon>
        <taxon>Embryophyta</taxon>
        <taxon>Tracheophyta</taxon>
        <taxon>Spermatophyta</taxon>
        <taxon>Magnoliopsida</taxon>
        <taxon>Liliopsida</taxon>
        <taxon>Poales</taxon>
        <taxon>Poaceae</taxon>
        <taxon>PACMAD clade</taxon>
        <taxon>Chloridoideae</taxon>
        <taxon>Eragrostideae</taxon>
        <taxon>Eragrostidinae</taxon>
        <taxon>Eragrostis</taxon>
    </lineage>
</organism>
<accession>A0A5J9WIC7</accession>
<feature type="region of interest" description="Disordered" evidence="1">
    <location>
        <begin position="67"/>
        <end position="88"/>
    </location>
</feature>
<name>A0A5J9WIC7_9POAL</name>
<protein>
    <submittedName>
        <fullName evidence="2">Uncharacterized protein</fullName>
    </submittedName>
</protein>
<comment type="caution">
    <text evidence="2">The sequence shown here is derived from an EMBL/GenBank/DDBJ whole genome shotgun (WGS) entry which is preliminary data.</text>
</comment>
<gene>
    <name evidence="2" type="ORF">EJB05_07661</name>
</gene>
<dbReference type="Proteomes" id="UP000324897">
    <property type="component" value="Chromosome 5"/>
</dbReference>
<dbReference type="EMBL" id="RWGY01000004">
    <property type="protein sequence ID" value="TVU48039.1"/>
    <property type="molecule type" value="Genomic_DNA"/>
</dbReference>
<evidence type="ECO:0000313" key="2">
    <source>
        <dbReference type="EMBL" id="TVU48039.1"/>
    </source>
</evidence>
<dbReference type="AlphaFoldDB" id="A0A5J9WIC7"/>
<keyword evidence="3" id="KW-1185">Reference proteome</keyword>
<proteinExistence type="predicted"/>
<evidence type="ECO:0000256" key="1">
    <source>
        <dbReference type="SAM" id="MobiDB-lite"/>
    </source>
</evidence>